<organism evidence="2">
    <name type="scientific">marine metagenome</name>
    <dbReference type="NCBI Taxonomy" id="408172"/>
    <lineage>
        <taxon>unclassified sequences</taxon>
        <taxon>metagenomes</taxon>
        <taxon>ecological metagenomes</taxon>
    </lineage>
</organism>
<reference evidence="2" key="1">
    <citation type="submission" date="2018-05" db="EMBL/GenBank/DDBJ databases">
        <authorList>
            <person name="Lanie J.A."/>
            <person name="Ng W.-L."/>
            <person name="Kazmierczak K.M."/>
            <person name="Andrzejewski T.M."/>
            <person name="Davidsen T.M."/>
            <person name="Wayne K.J."/>
            <person name="Tettelin H."/>
            <person name="Glass J.I."/>
            <person name="Rusch D."/>
            <person name="Podicherti R."/>
            <person name="Tsui H.-C.T."/>
            <person name="Winkler M.E."/>
        </authorList>
    </citation>
    <scope>NUCLEOTIDE SEQUENCE</scope>
</reference>
<sequence length="76" mass="8388">CEIDYLQPAHLDNQIEVRTRIQKIGGASMDMGLDIHRGDEQIVRAKVRLACVGRSGRPQRLAAHIRAALNEIAIAS</sequence>
<dbReference type="Gene3D" id="3.10.129.10">
    <property type="entry name" value="Hotdog Thioesterase"/>
    <property type="match status" value="1"/>
</dbReference>
<dbReference type="InterPro" id="IPR029069">
    <property type="entry name" value="HotDog_dom_sf"/>
</dbReference>
<name>A0A382RCU7_9ZZZZ</name>
<dbReference type="Pfam" id="PF03061">
    <property type="entry name" value="4HBT"/>
    <property type="match status" value="1"/>
</dbReference>
<dbReference type="SUPFAM" id="SSF54637">
    <property type="entry name" value="Thioesterase/thiol ester dehydrase-isomerase"/>
    <property type="match status" value="1"/>
</dbReference>
<proteinExistence type="predicted"/>
<protein>
    <recommendedName>
        <fullName evidence="1">Thioesterase domain-containing protein</fullName>
    </recommendedName>
</protein>
<dbReference type="AlphaFoldDB" id="A0A382RCU7"/>
<feature type="domain" description="Thioesterase" evidence="1">
    <location>
        <begin position="2"/>
        <end position="41"/>
    </location>
</feature>
<gene>
    <name evidence="2" type="ORF">METZ01_LOCUS347831</name>
</gene>
<evidence type="ECO:0000259" key="1">
    <source>
        <dbReference type="Pfam" id="PF03061"/>
    </source>
</evidence>
<dbReference type="InterPro" id="IPR006683">
    <property type="entry name" value="Thioestr_dom"/>
</dbReference>
<evidence type="ECO:0000313" key="2">
    <source>
        <dbReference type="EMBL" id="SVC94977.1"/>
    </source>
</evidence>
<accession>A0A382RCU7</accession>
<feature type="non-terminal residue" evidence="2">
    <location>
        <position position="1"/>
    </location>
</feature>
<dbReference type="EMBL" id="UINC01120470">
    <property type="protein sequence ID" value="SVC94977.1"/>
    <property type="molecule type" value="Genomic_DNA"/>
</dbReference>
<dbReference type="CDD" id="cd00586">
    <property type="entry name" value="4HBT"/>
    <property type="match status" value="1"/>
</dbReference>